<dbReference type="AlphaFoldDB" id="A0A5C3KNN0"/>
<proteinExistence type="predicted"/>
<sequence>MTTGVPIAQAFFALIYASIGLLLVTFLTSLAICKTKPFPEWYSCCLAYIIACLSYGLLVGYDGGSLEAPTHLVCKVQGALVLAMPPLTGFTIAMLLVKLVVNIRYSLKPRSTMQTWTTAAVTILGPWAIFITTFAAYLQYALRNPDRVTVSVSGFYCAVMNIHIQRSAVGLYLTSLGLMLMIVGYIGFLIYQSRASIRKTGAQIQHPSSIVFRFGVLAATLVISAIVAIVLQVLAPKFNGSPILDLVVAALLFFGAVAFFTQKEILVGWRDLIKPVFRRVWPKRRVQSPNQTDWHDSRFSGPTFNHDTELSSISAIEIMIKPEETQSSYRLDPIGPIELPTRSSTC</sequence>
<feature type="transmembrane region" description="Helical" evidence="1">
    <location>
        <begin position="6"/>
        <end position="29"/>
    </location>
</feature>
<name>A0A5C3KNN0_COPMA</name>
<accession>A0A5C3KNN0</accession>
<reference evidence="2 3" key="1">
    <citation type="journal article" date="2019" name="Nat. Ecol. Evol.">
        <title>Megaphylogeny resolves global patterns of mushroom evolution.</title>
        <authorList>
            <person name="Varga T."/>
            <person name="Krizsan K."/>
            <person name="Foldi C."/>
            <person name="Dima B."/>
            <person name="Sanchez-Garcia M."/>
            <person name="Sanchez-Ramirez S."/>
            <person name="Szollosi G.J."/>
            <person name="Szarkandi J.G."/>
            <person name="Papp V."/>
            <person name="Albert L."/>
            <person name="Andreopoulos W."/>
            <person name="Angelini C."/>
            <person name="Antonin V."/>
            <person name="Barry K.W."/>
            <person name="Bougher N.L."/>
            <person name="Buchanan P."/>
            <person name="Buyck B."/>
            <person name="Bense V."/>
            <person name="Catcheside P."/>
            <person name="Chovatia M."/>
            <person name="Cooper J."/>
            <person name="Damon W."/>
            <person name="Desjardin D."/>
            <person name="Finy P."/>
            <person name="Geml J."/>
            <person name="Haridas S."/>
            <person name="Hughes K."/>
            <person name="Justo A."/>
            <person name="Karasinski D."/>
            <person name="Kautmanova I."/>
            <person name="Kiss B."/>
            <person name="Kocsube S."/>
            <person name="Kotiranta H."/>
            <person name="LaButti K.M."/>
            <person name="Lechner B.E."/>
            <person name="Liimatainen K."/>
            <person name="Lipzen A."/>
            <person name="Lukacs Z."/>
            <person name="Mihaltcheva S."/>
            <person name="Morgado L.N."/>
            <person name="Niskanen T."/>
            <person name="Noordeloos M.E."/>
            <person name="Ohm R.A."/>
            <person name="Ortiz-Santana B."/>
            <person name="Ovrebo C."/>
            <person name="Racz N."/>
            <person name="Riley R."/>
            <person name="Savchenko A."/>
            <person name="Shiryaev A."/>
            <person name="Soop K."/>
            <person name="Spirin V."/>
            <person name="Szebenyi C."/>
            <person name="Tomsovsky M."/>
            <person name="Tulloss R.E."/>
            <person name="Uehling J."/>
            <person name="Grigoriev I.V."/>
            <person name="Vagvolgyi C."/>
            <person name="Papp T."/>
            <person name="Martin F.M."/>
            <person name="Miettinen O."/>
            <person name="Hibbett D.S."/>
            <person name="Nagy L.G."/>
        </authorList>
    </citation>
    <scope>NUCLEOTIDE SEQUENCE [LARGE SCALE GENOMIC DNA]</scope>
    <source>
        <strain evidence="2 3">CBS 121175</strain>
    </source>
</reference>
<keyword evidence="1" id="KW-0812">Transmembrane</keyword>
<dbReference type="Proteomes" id="UP000307440">
    <property type="component" value="Unassembled WGS sequence"/>
</dbReference>
<feature type="transmembrane region" description="Helical" evidence="1">
    <location>
        <begin position="41"/>
        <end position="59"/>
    </location>
</feature>
<feature type="transmembrane region" description="Helical" evidence="1">
    <location>
        <begin position="211"/>
        <end position="235"/>
    </location>
</feature>
<keyword evidence="1" id="KW-1133">Transmembrane helix</keyword>
<dbReference type="STRING" id="230819.A0A5C3KNN0"/>
<evidence type="ECO:0008006" key="4">
    <source>
        <dbReference type="Google" id="ProtNLM"/>
    </source>
</evidence>
<keyword evidence="3" id="KW-1185">Reference proteome</keyword>
<protein>
    <recommendedName>
        <fullName evidence="4">G-protein coupled receptors family 3 profile domain-containing protein</fullName>
    </recommendedName>
</protein>
<evidence type="ECO:0000313" key="2">
    <source>
        <dbReference type="EMBL" id="TFK21687.1"/>
    </source>
</evidence>
<organism evidence="2 3">
    <name type="scientific">Coprinopsis marcescibilis</name>
    <name type="common">Agaric fungus</name>
    <name type="synonym">Psathyrella marcescibilis</name>
    <dbReference type="NCBI Taxonomy" id="230819"/>
    <lineage>
        <taxon>Eukaryota</taxon>
        <taxon>Fungi</taxon>
        <taxon>Dikarya</taxon>
        <taxon>Basidiomycota</taxon>
        <taxon>Agaricomycotina</taxon>
        <taxon>Agaricomycetes</taxon>
        <taxon>Agaricomycetidae</taxon>
        <taxon>Agaricales</taxon>
        <taxon>Agaricineae</taxon>
        <taxon>Psathyrellaceae</taxon>
        <taxon>Coprinopsis</taxon>
    </lineage>
</organism>
<dbReference type="EMBL" id="ML210260">
    <property type="protein sequence ID" value="TFK21687.1"/>
    <property type="molecule type" value="Genomic_DNA"/>
</dbReference>
<feature type="transmembrane region" description="Helical" evidence="1">
    <location>
        <begin position="169"/>
        <end position="191"/>
    </location>
</feature>
<feature type="transmembrane region" description="Helical" evidence="1">
    <location>
        <begin position="241"/>
        <end position="260"/>
    </location>
</feature>
<evidence type="ECO:0000313" key="3">
    <source>
        <dbReference type="Proteomes" id="UP000307440"/>
    </source>
</evidence>
<evidence type="ECO:0000256" key="1">
    <source>
        <dbReference type="SAM" id="Phobius"/>
    </source>
</evidence>
<feature type="transmembrane region" description="Helical" evidence="1">
    <location>
        <begin position="79"/>
        <end position="101"/>
    </location>
</feature>
<gene>
    <name evidence="2" type="ORF">FA15DRAFT_672310</name>
</gene>
<feature type="transmembrane region" description="Helical" evidence="1">
    <location>
        <begin position="113"/>
        <end position="138"/>
    </location>
</feature>
<keyword evidence="1" id="KW-0472">Membrane</keyword>